<dbReference type="RefSeq" id="WP_162643822.1">
    <property type="nucleotide sequence ID" value="NZ_CP048286.1"/>
</dbReference>
<keyword evidence="1" id="KW-0732">Signal</keyword>
<evidence type="ECO:0008006" key="4">
    <source>
        <dbReference type="Google" id="ProtNLM"/>
    </source>
</evidence>
<evidence type="ECO:0000313" key="2">
    <source>
        <dbReference type="EMBL" id="QHW33825.1"/>
    </source>
</evidence>
<reference evidence="2 3" key="1">
    <citation type="submission" date="2020-02" db="EMBL/GenBank/DDBJ databases">
        <title>Paenibacillus sp. nov., isolated from rhizosphere soil of tomato.</title>
        <authorList>
            <person name="Weon H.-Y."/>
            <person name="Lee S.A."/>
        </authorList>
    </citation>
    <scope>NUCLEOTIDE SEQUENCE [LARGE SCALE GENOMIC DNA]</scope>
    <source>
        <strain evidence="2 3">14171R-81</strain>
    </source>
</reference>
<keyword evidence="3" id="KW-1185">Reference proteome</keyword>
<dbReference type="KEGG" id="prz:GZH47_25520"/>
<dbReference type="AlphaFoldDB" id="A0A6C0P5U2"/>
<protein>
    <recommendedName>
        <fullName evidence="4">SLH domain-containing protein</fullName>
    </recommendedName>
</protein>
<gene>
    <name evidence="2" type="ORF">GZH47_25520</name>
</gene>
<evidence type="ECO:0000256" key="1">
    <source>
        <dbReference type="SAM" id="SignalP"/>
    </source>
</evidence>
<dbReference type="Proteomes" id="UP000479114">
    <property type="component" value="Chromosome"/>
</dbReference>
<organism evidence="2 3">
    <name type="scientific">Paenibacillus rhizovicinus</name>
    <dbReference type="NCBI Taxonomy" id="2704463"/>
    <lineage>
        <taxon>Bacteria</taxon>
        <taxon>Bacillati</taxon>
        <taxon>Bacillota</taxon>
        <taxon>Bacilli</taxon>
        <taxon>Bacillales</taxon>
        <taxon>Paenibacillaceae</taxon>
        <taxon>Paenibacillus</taxon>
    </lineage>
</organism>
<sequence>MKSCSKLIVSLLIVTSIFIPSSLVSANPEQQTKEETNLEKRIMSPETPIDIFDASVSPRPFPSKRVSPQEIIRAGQKLPYKVLLTKPDWVRPVYKSDWHSTVSGGRWSYVPTRLKFAQHRLFTAPAAALSNLYDFLHDTGLFDEPFEILEGKGISQKERLNQVLIVVMQASVESHLLTVERLAIF</sequence>
<accession>A0A6C0P5U2</accession>
<evidence type="ECO:0000313" key="3">
    <source>
        <dbReference type="Proteomes" id="UP000479114"/>
    </source>
</evidence>
<name>A0A6C0P5U2_9BACL</name>
<proteinExistence type="predicted"/>
<feature type="chain" id="PRO_5025521580" description="SLH domain-containing protein" evidence="1">
    <location>
        <begin position="27"/>
        <end position="185"/>
    </location>
</feature>
<dbReference type="EMBL" id="CP048286">
    <property type="protein sequence ID" value="QHW33825.1"/>
    <property type="molecule type" value="Genomic_DNA"/>
</dbReference>
<feature type="signal peptide" evidence="1">
    <location>
        <begin position="1"/>
        <end position="26"/>
    </location>
</feature>